<dbReference type="PANTHER" id="PTHR23068:SF25">
    <property type="entry name" value="DNA (CYTOSINE-5)-METHYLTRANSFERASE DRM2"/>
    <property type="match status" value="1"/>
</dbReference>
<dbReference type="InterPro" id="IPR001525">
    <property type="entry name" value="C5_MeTfrase"/>
</dbReference>
<dbReference type="InterPro" id="IPR029063">
    <property type="entry name" value="SAM-dependent_MTases_sf"/>
</dbReference>
<evidence type="ECO:0000256" key="3">
    <source>
        <dbReference type="ARBA" id="ARBA00022679"/>
    </source>
</evidence>
<organism evidence="5">
    <name type="scientific">Candidatus Methanofastidiosum methylothiophilum</name>
    <dbReference type="NCBI Taxonomy" id="1705564"/>
    <lineage>
        <taxon>Archaea</taxon>
        <taxon>Methanobacteriati</taxon>
        <taxon>Methanobacteriota</taxon>
        <taxon>Stenosarchaea group</taxon>
        <taxon>Candidatus Methanofastidiosia</taxon>
        <taxon>Candidatus Methanofastidiosales</taxon>
        <taxon>Candidatus Methanofastidiosaceae</taxon>
        <taxon>Candidatus Methanofastidiosum</taxon>
    </lineage>
</organism>
<protein>
    <recommendedName>
        <fullName evidence="1">DNA (cytosine-5-)-methyltransferase</fullName>
        <ecNumber evidence="1">2.1.1.37</ecNumber>
    </recommendedName>
</protein>
<comment type="caution">
    <text evidence="5">The sequence shown here is derived from an EMBL/GenBank/DDBJ whole genome shotgun (WGS) entry which is preliminary data.</text>
</comment>
<keyword evidence="3" id="KW-0808">Transferase</keyword>
<gene>
    <name evidence="5" type="ORF">APG09_01564</name>
</gene>
<evidence type="ECO:0000256" key="4">
    <source>
        <dbReference type="ARBA" id="ARBA00022691"/>
    </source>
</evidence>
<sequence length="328" mass="37499">MRVLSLFDGISCGQVAFERAGIHIDSYYASEINKYAISITQKNYPKTIQIGDVTTVNGLKDIDILIGGSPCQGFSFAGKQLNFIDPRSRLFFDYVRVLEEVKPKYFLFENVKMKKEYTDIITKHLGVEPIEINSALVSAQNRKRLYWSNIQGITQPKDKGILLQDIIHENTDYADWRELSRYIVPFDKTLQILDKEVQRGKIGYFGKDSRANRVYYIHGKAVTLCGEAGGGAAKMEQYFFGCITPDRVNKRQNGQRFNEGNKFYTLTAQDQHGVLTEGYIRKITPIECERLQTLPDNYTEGVSNTQRYKMLGNGWTVDVIAHILKMLK</sequence>
<reference evidence="5" key="1">
    <citation type="journal article" date="2016" name="ISME J.">
        <title>Chasing the elusive Euryarchaeota class WSA2: genomes reveal a uniquely fastidious methyl-reducing methanogen.</title>
        <authorList>
            <person name="Nobu M.K."/>
            <person name="Narihiro T."/>
            <person name="Kuroda K."/>
            <person name="Mei R."/>
            <person name="Liu W.T."/>
        </authorList>
    </citation>
    <scope>NUCLEOTIDE SEQUENCE [LARGE SCALE GENOMIC DNA]</scope>
    <source>
        <strain evidence="5">ADurb1213_Bin02801</strain>
    </source>
</reference>
<proteinExistence type="predicted"/>
<accession>A0A150JE89</accession>
<dbReference type="PATRIC" id="fig|1706435.3.peg.1582"/>
<dbReference type="PROSITE" id="PS00094">
    <property type="entry name" value="C5_MTASE_1"/>
    <property type="match status" value="1"/>
</dbReference>
<dbReference type="Gene3D" id="3.40.50.150">
    <property type="entry name" value="Vaccinia Virus protein VP39"/>
    <property type="match status" value="2"/>
</dbReference>
<dbReference type="PROSITE" id="PS51679">
    <property type="entry name" value="SAM_MT_C5"/>
    <property type="match status" value="1"/>
</dbReference>
<evidence type="ECO:0000256" key="1">
    <source>
        <dbReference type="ARBA" id="ARBA00011975"/>
    </source>
</evidence>
<dbReference type="EMBL" id="LNJE01000036">
    <property type="protein sequence ID" value="KYC55717.1"/>
    <property type="molecule type" value="Genomic_DNA"/>
</dbReference>
<dbReference type="NCBIfam" id="TIGR00675">
    <property type="entry name" value="dcm"/>
    <property type="match status" value="1"/>
</dbReference>
<dbReference type="SUPFAM" id="SSF53335">
    <property type="entry name" value="S-adenosyl-L-methionine-dependent methyltransferases"/>
    <property type="match status" value="1"/>
</dbReference>
<keyword evidence="2 5" id="KW-0489">Methyltransferase</keyword>
<dbReference type="GO" id="GO:0032259">
    <property type="term" value="P:methylation"/>
    <property type="evidence" value="ECO:0007669"/>
    <property type="project" value="UniProtKB-KW"/>
</dbReference>
<accession>A0A150JEQ9</accession>
<dbReference type="GO" id="GO:0003886">
    <property type="term" value="F:DNA (cytosine-5-)-methyltransferase activity"/>
    <property type="evidence" value="ECO:0007669"/>
    <property type="project" value="UniProtKB-EC"/>
</dbReference>
<dbReference type="InterPro" id="IPR018117">
    <property type="entry name" value="C5_DNA_meth_AS"/>
</dbReference>
<dbReference type="AlphaFoldDB" id="A0A150JEQ9"/>
<evidence type="ECO:0000256" key="2">
    <source>
        <dbReference type="ARBA" id="ARBA00022603"/>
    </source>
</evidence>
<keyword evidence="4" id="KW-0949">S-adenosyl-L-methionine</keyword>
<dbReference type="Gene3D" id="3.90.120.10">
    <property type="entry name" value="DNA Methylase, subunit A, domain 2"/>
    <property type="match status" value="1"/>
</dbReference>
<dbReference type="Pfam" id="PF00145">
    <property type="entry name" value="DNA_methylase"/>
    <property type="match status" value="1"/>
</dbReference>
<name>A0A150JEQ9_9EURY</name>
<dbReference type="InterPro" id="IPR050390">
    <property type="entry name" value="C5-Methyltransferase"/>
</dbReference>
<dbReference type="PANTHER" id="PTHR23068">
    <property type="entry name" value="DNA CYTOSINE-5- -METHYLTRANSFERASE 3-RELATED"/>
    <property type="match status" value="1"/>
</dbReference>
<dbReference type="EC" id="2.1.1.37" evidence="1"/>
<evidence type="ECO:0000313" key="5">
    <source>
        <dbReference type="EMBL" id="KYC55717.1"/>
    </source>
</evidence>